<comment type="subcellular location">
    <subcellularLocation>
        <location evidence="1 7">Cell membrane</location>
        <topology evidence="1 7">Multi-pass membrane protein</topology>
    </subcellularLocation>
</comment>
<sequence>MIKDVKQNWQLYLLGLPGIVVLIIFSFIPMFGHVLAFKRYTVTKGFFNSPWCGLENFKFFFGSNAWLQITWNTLFLNVLFITGTILMALVTAIFINEISNAFFKRVVQSFVFLPYFVSWLVVSLMVFALLNGTDGMVNNMLKARGWDSIPFYQTPGLWPALLTFIYIWKFSGYYSIIFLAAIIGISQDYYDSANIDGAGKWKQIWYITLPLLKPTVITLLLLCIGRIFYGDFGMIYGIIGDNGVLFPTTDVIDTYSFRALRQLGDFGMSSAVCLYQSALGFLTIMIFNRVVKKNNPEQALF</sequence>
<dbReference type="PROSITE" id="PS50928">
    <property type="entry name" value="ABC_TM1"/>
    <property type="match status" value="1"/>
</dbReference>
<keyword evidence="4 7" id="KW-0812">Transmembrane</keyword>
<dbReference type="EMBL" id="CYZE01000010">
    <property type="protein sequence ID" value="CUO70382.1"/>
    <property type="molecule type" value="Genomic_DNA"/>
</dbReference>
<feature type="transmembrane region" description="Helical" evidence="7">
    <location>
        <begin position="12"/>
        <end position="36"/>
    </location>
</feature>
<feature type="transmembrane region" description="Helical" evidence="7">
    <location>
        <begin position="266"/>
        <end position="287"/>
    </location>
</feature>
<dbReference type="RefSeq" id="WP_055657351.1">
    <property type="nucleotide sequence ID" value="NZ_CABIXC010000010.1"/>
</dbReference>
<feature type="transmembrane region" description="Helical" evidence="7">
    <location>
        <begin position="107"/>
        <end position="130"/>
    </location>
</feature>
<feature type="domain" description="ABC transmembrane type-1" evidence="8">
    <location>
        <begin position="70"/>
        <end position="287"/>
    </location>
</feature>
<evidence type="ECO:0000313" key="10">
    <source>
        <dbReference type="Proteomes" id="UP000095651"/>
    </source>
</evidence>
<dbReference type="CDD" id="cd06261">
    <property type="entry name" value="TM_PBP2"/>
    <property type="match status" value="1"/>
</dbReference>
<dbReference type="Proteomes" id="UP000095651">
    <property type="component" value="Unassembled WGS sequence"/>
</dbReference>
<reference evidence="9 10" key="1">
    <citation type="submission" date="2015-09" db="EMBL/GenBank/DDBJ databases">
        <authorList>
            <consortium name="Pathogen Informatics"/>
        </authorList>
    </citation>
    <scope>NUCLEOTIDE SEQUENCE [LARGE SCALE GENOMIC DNA]</scope>
    <source>
        <strain evidence="9 10">2789STDY5608850</strain>
    </source>
</reference>
<keyword evidence="2 7" id="KW-0813">Transport</keyword>
<proteinExistence type="inferred from homology"/>
<evidence type="ECO:0000256" key="7">
    <source>
        <dbReference type="RuleBase" id="RU363032"/>
    </source>
</evidence>
<evidence type="ECO:0000256" key="1">
    <source>
        <dbReference type="ARBA" id="ARBA00004651"/>
    </source>
</evidence>
<name>A0A174H5T2_9FIRM</name>
<dbReference type="SUPFAM" id="SSF161098">
    <property type="entry name" value="MetI-like"/>
    <property type="match status" value="1"/>
</dbReference>
<feature type="transmembrane region" description="Helical" evidence="7">
    <location>
        <begin position="157"/>
        <end position="183"/>
    </location>
</feature>
<comment type="similarity">
    <text evidence="7">Belongs to the binding-protein-dependent transport system permease family.</text>
</comment>
<dbReference type="GO" id="GO:0005886">
    <property type="term" value="C:plasma membrane"/>
    <property type="evidence" value="ECO:0007669"/>
    <property type="project" value="UniProtKB-SubCell"/>
</dbReference>
<dbReference type="InterPro" id="IPR035906">
    <property type="entry name" value="MetI-like_sf"/>
</dbReference>
<gene>
    <name evidence="9" type="primary">ugpA_58</name>
    <name evidence="9" type="ORF">ERS852407_03661</name>
</gene>
<evidence type="ECO:0000256" key="2">
    <source>
        <dbReference type="ARBA" id="ARBA00022448"/>
    </source>
</evidence>
<dbReference type="InterPro" id="IPR000515">
    <property type="entry name" value="MetI-like"/>
</dbReference>
<evidence type="ECO:0000256" key="5">
    <source>
        <dbReference type="ARBA" id="ARBA00022989"/>
    </source>
</evidence>
<protein>
    <submittedName>
        <fullName evidence="9">Binding-protein-dependent transport systems inner membrane component</fullName>
    </submittedName>
</protein>
<dbReference type="Pfam" id="PF00528">
    <property type="entry name" value="BPD_transp_1"/>
    <property type="match status" value="1"/>
</dbReference>
<evidence type="ECO:0000313" key="9">
    <source>
        <dbReference type="EMBL" id="CUO70382.1"/>
    </source>
</evidence>
<dbReference type="PANTHER" id="PTHR30193:SF44">
    <property type="entry name" value="LACTOSE TRANSPORT SYSTEM PERMEASE PROTEIN LACF"/>
    <property type="match status" value="1"/>
</dbReference>
<evidence type="ECO:0000256" key="3">
    <source>
        <dbReference type="ARBA" id="ARBA00022475"/>
    </source>
</evidence>
<keyword evidence="6 7" id="KW-0472">Membrane</keyword>
<dbReference type="InterPro" id="IPR051393">
    <property type="entry name" value="ABC_transporter_permease"/>
</dbReference>
<dbReference type="GO" id="GO:0055085">
    <property type="term" value="P:transmembrane transport"/>
    <property type="evidence" value="ECO:0007669"/>
    <property type="project" value="InterPro"/>
</dbReference>
<dbReference type="PANTHER" id="PTHR30193">
    <property type="entry name" value="ABC TRANSPORTER PERMEASE PROTEIN"/>
    <property type="match status" value="1"/>
</dbReference>
<feature type="transmembrane region" description="Helical" evidence="7">
    <location>
        <begin position="204"/>
        <end position="229"/>
    </location>
</feature>
<accession>A0A174H5T2</accession>
<evidence type="ECO:0000256" key="6">
    <source>
        <dbReference type="ARBA" id="ARBA00023136"/>
    </source>
</evidence>
<keyword evidence="3" id="KW-1003">Cell membrane</keyword>
<dbReference type="Gene3D" id="1.10.3720.10">
    <property type="entry name" value="MetI-like"/>
    <property type="match status" value="1"/>
</dbReference>
<keyword evidence="5 7" id="KW-1133">Transmembrane helix</keyword>
<evidence type="ECO:0000256" key="4">
    <source>
        <dbReference type="ARBA" id="ARBA00022692"/>
    </source>
</evidence>
<dbReference type="AlphaFoldDB" id="A0A174H5T2"/>
<feature type="transmembrane region" description="Helical" evidence="7">
    <location>
        <begin position="74"/>
        <end position="95"/>
    </location>
</feature>
<organism evidence="9 10">
    <name type="scientific">Hungatella hathewayi</name>
    <dbReference type="NCBI Taxonomy" id="154046"/>
    <lineage>
        <taxon>Bacteria</taxon>
        <taxon>Bacillati</taxon>
        <taxon>Bacillota</taxon>
        <taxon>Clostridia</taxon>
        <taxon>Lachnospirales</taxon>
        <taxon>Lachnospiraceae</taxon>
        <taxon>Hungatella</taxon>
    </lineage>
</organism>
<evidence type="ECO:0000259" key="8">
    <source>
        <dbReference type="PROSITE" id="PS50928"/>
    </source>
</evidence>